<dbReference type="SUPFAM" id="SSF50998">
    <property type="entry name" value="Quinoprotein alcohol dehydrogenase-like"/>
    <property type="match status" value="1"/>
</dbReference>
<dbReference type="InterPro" id="IPR015943">
    <property type="entry name" value="WD40/YVTN_repeat-like_dom_sf"/>
</dbReference>
<comment type="caution">
    <text evidence="2">The sequence shown here is derived from an EMBL/GenBank/DDBJ whole genome shotgun (WGS) entry which is preliminary data.</text>
</comment>
<sequence length="486" mass="51045">MPSPSKSEESGGDAVTNASQPDHTLAGHAAASLGDIDPGGSRQRGRRSAAELIGDAVVVGTADGDLRAFDRPTGDAPPTDSTGDAPCGDGREAERWHLPGDEPVVALTPFDGGVLAGTRGERGLVRLVDADGSERWWLATADDVGPPAKETRFWYPFVAAIETHGDRAYVAARRYERRRETDAQATGDDAGTDGDAESGTDTDASARHFESVVYALDPDGTVAWRYAAAASPIAVAAGGDRVAIAYNRCPDPDAHDDGLVVLDPDSGAVRLRWDPRHAPDAGGDAAAARPVGDVALTPDGYAVASHADYRGYLLDRDGTVRASLDLGTPVERSTDAAEPDRVYAYPNHVHTGDDGIAFVVGNTFPEEGRETTARHPAEHTAVGVDLTGTERWRADVGGFAHHVAGTDTALAVPAAQHFRDRDPGVHGVRLFDLQRGTVAAADTDGVSTAVALDGDAVAAVEEPVAYHDGDADARGAYRVHRWRRDP</sequence>
<accession>A0ABD6C1S4</accession>
<reference evidence="2 3" key="1">
    <citation type="journal article" date="2019" name="Int. J. Syst. Evol. Microbiol.">
        <title>The Global Catalogue of Microorganisms (GCM) 10K type strain sequencing project: providing services to taxonomists for standard genome sequencing and annotation.</title>
        <authorList>
            <consortium name="The Broad Institute Genomics Platform"/>
            <consortium name="The Broad Institute Genome Sequencing Center for Infectious Disease"/>
            <person name="Wu L."/>
            <person name="Ma J."/>
        </authorList>
    </citation>
    <scope>NUCLEOTIDE SEQUENCE [LARGE SCALE GENOMIC DNA]</scope>
    <source>
        <strain evidence="2 3">CGMCC 1.12689</strain>
    </source>
</reference>
<evidence type="ECO:0000313" key="2">
    <source>
        <dbReference type="EMBL" id="MFD1571383.1"/>
    </source>
</evidence>
<dbReference type="AlphaFoldDB" id="A0ABD6C1S4"/>
<feature type="region of interest" description="Disordered" evidence="1">
    <location>
        <begin position="1"/>
        <end position="94"/>
    </location>
</feature>
<dbReference type="InterPro" id="IPR011047">
    <property type="entry name" value="Quinoprotein_ADH-like_sf"/>
</dbReference>
<dbReference type="RefSeq" id="WP_256417635.1">
    <property type="nucleotide sequence ID" value="NZ_JANHDL010000003.1"/>
</dbReference>
<organism evidence="2 3">
    <name type="scientific">Halorubrum laminariae</name>
    <dbReference type="NCBI Taxonomy" id="1433523"/>
    <lineage>
        <taxon>Archaea</taxon>
        <taxon>Methanobacteriati</taxon>
        <taxon>Methanobacteriota</taxon>
        <taxon>Stenosarchaea group</taxon>
        <taxon>Halobacteria</taxon>
        <taxon>Halobacteriales</taxon>
        <taxon>Haloferacaceae</taxon>
        <taxon>Halorubrum</taxon>
    </lineage>
</organism>
<feature type="compositionally biased region" description="Acidic residues" evidence="1">
    <location>
        <begin position="190"/>
        <end position="200"/>
    </location>
</feature>
<gene>
    <name evidence="2" type="ORF">ACFR9T_12445</name>
</gene>
<proteinExistence type="predicted"/>
<feature type="region of interest" description="Disordered" evidence="1">
    <location>
        <begin position="177"/>
        <end position="204"/>
    </location>
</feature>
<keyword evidence="3" id="KW-1185">Reference proteome</keyword>
<name>A0ABD6C1S4_9EURY</name>
<dbReference type="Proteomes" id="UP001597185">
    <property type="component" value="Unassembled WGS sequence"/>
</dbReference>
<evidence type="ECO:0000313" key="3">
    <source>
        <dbReference type="Proteomes" id="UP001597185"/>
    </source>
</evidence>
<protein>
    <submittedName>
        <fullName evidence="2">Transcriptional regulator</fullName>
    </submittedName>
</protein>
<dbReference type="Gene3D" id="2.130.10.10">
    <property type="entry name" value="YVTN repeat-like/Quinoprotein amine dehydrogenase"/>
    <property type="match status" value="1"/>
</dbReference>
<feature type="compositionally biased region" description="Basic and acidic residues" evidence="1">
    <location>
        <begin position="64"/>
        <end position="73"/>
    </location>
</feature>
<dbReference type="EMBL" id="JBHUDB010000011">
    <property type="protein sequence ID" value="MFD1571383.1"/>
    <property type="molecule type" value="Genomic_DNA"/>
</dbReference>
<evidence type="ECO:0000256" key="1">
    <source>
        <dbReference type="SAM" id="MobiDB-lite"/>
    </source>
</evidence>